<dbReference type="Proteomes" id="UP001212152">
    <property type="component" value="Unassembled WGS sequence"/>
</dbReference>
<gene>
    <name evidence="1" type="ORF">HDU87_001423</name>
</gene>
<dbReference type="AlphaFoldDB" id="A0AAD5TBP2"/>
<reference evidence="1" key="1">
    <citation type="submission" date="2020-05" db="EMBL/GenBank/DDBJ databases">
        <title>Phylogenomic resolution of chytrid fungi.</title>
        <authorList>
            <person name="Stajich J.E."/>
            <person name="Amses K."/>
            <person name="Simmons R."/>
            <person name="Seto K."/>
            <person name="Myers J."/>
            <person name="Bonds A."/>
            <person name="Quandt C.A."/>
            <person name="Barry K."/>
            <person name="Liu P."/>
            <person name="Grigoriev I."/>
            <person name="Longcore J.E."/>
            <person name="James T.Y."/>
        </authorList>
    </citation>
    <scope>NUCLEOTIDE SEQUENCE</scope>
    <source>
        <strain evidence="1">JEL0379</strain>
    </source>
</reference>
<protein>
    <submittedName>
        <fullName evidence="1">Uncharacterized protein</fullName>
    </submittedName>
</protein>
<name>A0AAD5TBP2_9FUNG</name>
<evidence type="ECO:0000313" key="1">
    <source>
        <dbReference type="EMBL" id="KAJ3167830.1"/>
    </source>
</evidence>
<dbReference type="EMBL" id="JADGJQ010000130">
    <property type="protein sequence ID" value="KAJ3167830.1"/>
    <property type="molecule type" value="Genomic_DNA"/>
</dbReference>
<keyword evidence="2" id="KW-1185">Reference proteome</keyword>
<organism evidence="1 2">
    <name type="scientific">Geranomyces variabilis</name>
    <dbReference type="NCBI Taxonomy" id="109894"/>
    <lineage>
        <taxon>Eukaryota</taxon>
        <taxon>Fungi</taxon>
        <taxon>Fungi incertae sedis</taxon>
        <taxon>Chytridiomycota</taxon>
        <taxon>Chytridiomycota incertae sedis</taxon>
        <taxon>Chytridiomycetes</taxon>
        <taxon>Spizellomycetales</taxon>
        <taxon>Powellomycetaceae</taxon>
        <taxon>Geranomyces</taxon>
    </lineage>
</organism>
<evidence type="ECO:0000313" key="2">
    <source>
        <dbReference type="Proteomes" id="UP001212152"/>
    </source>
</evidence>
<proteinExistence type="predicted"/>
<accession>A0AAD5TBP2</accession>
<comment type="caution">
    <text evidence="1">The sequence shown here is derived from an EMBL/GenBank/DDBJ whole genome shotgun (WGS) entry which is preliminary data.</text>
</comment>
<sequence length="224" mass="25379">MHIYIHRFPAAITVRIKKTNRGDLRGSKKDKCDDIWVHKYGQSKDATTTKRAGASFFEPNIDYQEQCHQDMMKVSGAGRDTCRTGKVLPLVTMNALETYPAKGTEIIELDLVRQKVNSAYGTAITLQSTETIDRLLPQMSAASLWLLTGFIDEFSNYDQYDEFLRETHEMSILQAMTQQNIADVATQEYVDKHMSTRVICGSVQVILPSLERPLHEAQVIECNS</sequence>